<dbReference type="PANTHER" id="PTHR30514">
    <property type="entry name" value="GLUCOKINASE"/>
    <property type="match status" value="1"/>
</dbReference>
<name>A0A5B2TG36_9PROT</name>
<organism evidence="6 7">
    <name type="scientific">Teichococcus oryzae</name>
    <dbReference type="NCBI Taxonomy" id="1608942"/>
    <lineage>
        <taxon>Bacteria</taxon>
        <taxon>Pseudomonadati</taxon>
        <taxon>Pseudomonadota</taxon>
        <taxon>Alphaproteobacteria</taxon>
        <taxon>Acetobacterales</taxon>
        <taxon>Roseomonadaceae</taxon>
        <taxon>Roseomonas</taxon>
    </lineage>
</organism>
<evidence type="ECO:0000256" key="2">
    <source>
        <dbReference type="ARBA" id="ARBA00023125"/>
    </source>
</evidence>
<dbReference type="RefSeq" id="WP_149812474.1">
    <property type="nucleotide sequence ID" value="NZ_VUKA01000005.1"/>
</dbReference>
<dbReference type="GO" id="GO:1901135">
    <property type="term" value="P:carbohydrate derivative metabolic process"/>
    <property type="evidence" value="ECO:0007669"/>
    <property type="project" value="InterPro"/>
</dbReference>
<feature type="domain" description="HTH rpiR-type" evidence="4">
    <location>
        <begin position="4"/>
        <end position="80"/>
    </location>
</feature>
<dbReference type="OrthoDB" id="9814676at2"/>
<keyword evidence="7" id="KW-1185">Reference proteome</keyword>
<dbReference type="PROSITE" id="PS51071">
    <property type="entry name" value="HTH_RPIR"/>
    <property type="match status" value="1"/>
</dbReference>
<reference evidence="6 7" key="1">
    <citation type="journal article" date="2015" name="Int. J. Syst. Evol. Microbiol.">
        <title>Roseomonas oryzae sp. nov., isolated from paddy rhizosphere soil.</title>
        <authorList>
            <person name="Ramaprasad E.V."/>
            <person name="Sasikala Ch."/>
            <person name="Ramana Ch.V."/>
        </authorList>
    </citation>
    <scope>NUCLEOTIDE SEQUENCE [LARGE SCALE GENOMIC DNA]</scope>
    <source>
        <strain evidence="6 7">KCTC 42542</strain>
    </source>
</reference>
<protein>
    <submittedName>
        <fullName evidence="6">MurR/RpiR family transcriptional regulator</fullName>
    </submittedName>
</protein>
<dbReference type="CDD" id="cd05013">
    <property type="entry name" value="SIS_RpiR"/>
    <property type="match status" value="1"/>
</dbReference>
<keyword evidence="2" id="KW-0238">DNA-binding</keyword>
<dbReference type="PROSITE" id="PS51464">
    <property type="entry name" value="SIS"/>
    <property type="match status" value="1"/>
</dbReference>
<dbReference type="Proteomes" id="UP000322110">
    <property type="component" value="Unassembled WGS sequence"/>
</dbReference>
<dbReference type="GO" id="GO:0097367">
    <property type="term" value="F:carbohydrate derivative binding"/>
    <property type="evidence" value="ECO:0007669"/>
    <property type="project" value="InterPro"/>
</dbReference>
<gene>
    <name evidence="6" type="ORF">F0Q34_12055</name>
</gene>
<dbReference type="GO" id="GO:0003700">
    <property type="term" value="F:DNA-binding transcription factor activity"/>
    <property type="evidence" value="ECO:0007669"/>
    <property type="project" value="InterPro"/>
</dbReference>
<dbReference type="Pfam" id="PF01380">
    <property type="entry name" value="SIS"/>
    <property type="match status" value="1"/>
</dbReference>
<dbReference type="GO" id="GO:0003677">
    <property type="term" value="F:DNA binding"/>
    <property type="evidence" value="ECO:0007669"/>
    <property type="project" value="UniProtKB-KW"/>
</dbReference>
<feature type="domain" description="SIS" evidence="5">
    <location>
        <begin position="134"/>
        <end position="284"/>
    </location>
</feature>
<dbReference type="InterPro" id="IPR047640">
    <property type="entry name" value="RpiR-like"/>
</dbReference>
<dbReference type="SUPFAM" id="SSF53697">
    <property type="entry name" value="SIS domain"/>
    <property type="match status" value="1"/>
</dbReference>
<dbReference type="InterPro" id="IPR000281">
    <property type="entry name" value="HTH_RpiR"/>
</dbReference>
<evidence type="ECO:0000313" key="7">
    <source>
        <dbReference type="Proteomes" id="UP000322110"/>
    </source>
</evidence>
<sequence>MTAPAPFDRLRRALPDLPPRLQDVARFVARHEFDAATRSMRDLAAAAGAQPASFTRLAQALGYAGWDALREALIENQRQAASRPFSARLRQMAPGASILAPTSAASPAMALAGSILAADAASLARTDAARIGRAAEALHAAPRAWAAGFRSCRAVAQLLHYQLSLFRPEETRLVGGDRPEDLDLGAFRPGDAVLLVTFAPYSRTGLRLARAAREAGCLLIALADRADAPVVEGADHLLLFEAAATPGFFPSLTGALATAQALVAACFLLGGEAALARLRETEERLLALSQYLPDKELPA</sequence>
<dbReference type="PANTHER" id="PTHR30514:SF18">
    <property type="entry name" value="RPIR-FAMILY TRANSCRIPTIONAL REGULATOR"/>
    <property type="match status" value="1"/>
</dbReference>
<dbReference type="Gene3D" id="3.40.50.10490">
    <property type="entry name" value="Glucose-6-phosphate isomerase like protein, domain 1"/>
    <property type="match status" value="1"/>
</dbReference>
<keyword evidence="3" id="KW-0804">Transcription</keyword>
<dbReference type="InterPro" id="IPR001347">
    <property type="entry name" value="SIS_dom"/>
</dbReference>
<evidence type="ECO:0000256" key="1">
    <source>
        <dbReference type="ARBA" id="ARBA00023015"/>
    </source>
</evidence>
<dbReference type="AlphaFoldDB" id="A0A5B2TG36"/>
<keyword evidence="1" id="KW-0805">Transcription regulation</keyword>
<evidence type="ECO:0000256" key="3">
    <source>
        <dbReference type="ARBA" id="ARBA00023163"/>
    </source>
</evidence>
<dbReference type="SUPFAM" id="SSF46689">
    <property type="entry name" value="Homeodomain-like"/>
    <property type="match status" value="1"/>
</dbReference>
<dbReference type="InterPro" id="IPR046348">
    <property type="entry name" value="SIS_dom_sf"/>
</dbReference>
<dbReference type="InterPro" id="IPR009057">
    <property type="entry name" value="Homeodomain-like_sf"/>
</dbReference>
<dbReference type="InterPro" id="IPR036388">
    <property type="entry name" value="WH-like_DNA-bd_sf"/>
</dbReference>
<accession>A0A5B2TG36</accession>
<comment type="caution">
    <text evidence="6">The sequence shown here is derived from an EMBL/GenBank/DDBJ whole genome shotgun (WGS) entry which is preliminary data.</text>
</comment>
<dbReference type="EMBL" id="VUKA01000005">
    <property type="protein sequence ID" value="KAA2212858.1"/>
    <property type="molecule type" value="Genomic_DNA"/>
</dbReference>
<evidence type="ECO:0000259" key="5">
    <source>
        <dbReference type="PROSITE" id="PS51464"/>
    </source>
</evidence>
<evidence type="ECO:0000313" key="6">
    <source>
        <dbReference type="EMBL" id="KAA2212858.1"/>
    </source>
</evidence>
<dbReference type="Gene3D" id="1.10.10.10">
    <property type="entry name" value="Winged helix-like DNA-binding domain superfamily/Winged helix DNA-binding domain"/>
    <property type="match status" value="1"/>
</dbReference>
<evidence type="ECO:0000259" key="4">
    <source>
        <dbReference type="PROSITE" id="PS51071"/>
    </source>
</evidence>
<proteinExistence type="predicted"/>
<dbReference type="InterPro" id="IPR035472">
    <property type="entry name" value="RpiR-like_SIS"/>
</dbReference>